<sequence>MHSAGGQPRSQGGGPSSGQCLEHEAGRHIGTCAVATTLTGLMPASQDPAFALTTNTRDVALLSPGYMKAASLVDIAWSRELGAATLTRFLVWIQPFFPPQAFSHTF</sequence>
<accession>A0A7S3QMS6</accession>
<evidence type="ECO:0000256" key="1">
    <source>
        <dbReference type="SAM" id="MobiDB-lite"/>
    </source>
</evidence>
<protein>
    <submittedName>
        <fullName evidence="2">Uncharacterized protein</fullName>
    </submittedName>
</protein>
<gene>
    <name evidence="2" type="ORF">DTER00134_LOCUS2387</name>
</gene>
<reference evidence="2" key="1">
    <citation type="submission" date="2021-01" db="EMBL/GenBank/DDBJ databases">
        <authorList>
            <person name="Corre E."/>
            <person name="Pelletier E."/>
            <person name="Niang G."/>
            <person name="Scheremetjew M."/>
            <person name="Finn R."/>
            <person name="Kale V."/>
            <person name="Holt S."/>
            <person name="Cochrane G."/>
            <person name="Meng A."/>
            <person name="Brown T."/>
            <person name="Cohen L."/>
        </authorList>
    </citation>
    <scope>NUCLEOTIDE SEQUENCE</scope>
    <source>
        <strain evidence="2">CCMP1320</strain>
    </source>
</reference>
<organism evidence="2">
    <name type="scientific">Dunaliella tertiolecta</name>
    <name type="common">Green alga</name>
    <dbReference type="NCBI Taxonomy" id="3047"/>
    <lineage>
        <taxon>Eukaryota</taxon>
        <taxon>Viridiplantae</taxon>
        <taxon>Chlorophyta</taxon>
        <taxon>core chlorophytes</taxon>
        <taxon>Chlorophyceae</taxon>
        <taxon>CS clade</taxon>
        <taxon>Chlamydomonadales</taxon>
        <taxon>Dunaliellaceae</taxon>
        <taxon>Dunaliella</taxon>
    </lineage>
</organism>
<feature type="compositionally biased region" description="Low complexity" evidence="1">
    <location>
        <begin position="1"/>
        <end position="10"/>
    </location>
</feature>
<feature type="region of interest" description="Disordered" evidence="1">
    <location>
        <begin position="1"/>
        <end position="22"/>
    </location>
</feature>
<name>A0A7S3QMS6_DUNTE</name>
<proteinExistence type="predicted"/>
<evidence type="ECO:0000313" key="2">
    <source>
        <dbReference type="EMBL" id="CAE0487341.1"/>
    </source>
</evidence>
<dbReference type="EMBL" id="HBIP01004862">
    <property type="protein sequence ID" value="CAE0487341.1"/>
    <property type="molecule type" value="Transcribed_RNA"/>
</dbReference>
<dbReference type="AlphaFoldDB" id="A0A7S3QMS6"/>